<gene>
    <name evidence="1" type="ORF">X777_16947</name>
</gene>
<evidence type="ECO:0000313" key="2">
    <source>
        <dbReference type="Proteomes" id="UP000053097"/>
    </source>
</evidence>
<reference evidence="1 2" key="1">
    <citation type="journal article" date="2014" name="Curr. Biol.">
        <title>The genome of the clonal raider ant Cerapachys biroi.</title>
        <authorList>
            <person name="Oxley P.R."/>
            <person name="Ji L."/>
            <person name="Fetter-Pruneda I."/>
            <person name="McKenzie S.K."/>
            <person name="Li C."/>
            <person name="Hu H."/>
            <person name="Zhang G."/>
            <person name="Kronauer D.J."/>
        </authorList>
    </citation>
    <scope>NUCLEOTIDE SEQUENCE [LARGE SCALE GENOMIC DNA]</scope>
</reference>
<dbReference type="AlphaFoldDB" id="A0A026WSH7"/>
<organism evidence="1 2">
    <name type="scientific">Ooceraea biroi</name>
    <name type="common">Clonal raider ant</name>
    <name type="synonym">Cerapachys biroi</name>
    <dbReference type="NCBI Taxonomy" id="2015173"/>
    <lineage>
        <taxon>Eukaryota</taxon>
        <taxon>Metazoa</taxon>
        <taxon>Ecdysozoa</taxon>
        <taxon>Arthropoda</taxon>
        <taxon>Hexapoda</taxon>
        <taxon>Insecta</taxon>
        <taxon>Pterygota</taxon>
        <taxon>Neoptera</taxon>
        <taxon>Endopterygota</taxon>
        <taxon>Hymenoptera</taxon>
        <taxon>Apocrita</taxon>
        <taxon>Aculeata</taxon>
        <taxon>Formicoidea</taxon>
        <taxon>Formicidae</taxon>
        <taxon>Dorylinae</taxon>
        <taxon>Ooceraea</taxon>
    </lineage>
</organism>
<dbReference type="Proteomes" id="UP000053097">
    <property type="component" value="Unassembled WGS sequence"/>
</dbReference>
<name>A0A026WSH7_OOCBI</name>
<keyword evidence="2" id="KW-1185">Reference proteome</keyword>
<protein>
    <submittedName>
        <fullName evidence="1">Uncharacterized protein</fullName>
    </submittedName>
</protein>
<sequence length="71" mass="7949">MRRATATALSLRGRGKSFLSNNNDYLTEGNLMHKVFIYAPNTTFERGGKIGLGAPGDFFRYLETDSKIVDF</sequence>
<accession>A0A026WSH7</accession>
<proteinExistence type="predicted"/>
<evidence type="ECO:0000313" key="1">
    <source>
        <dbReference type="EMBL" id="EZA58987.1"/>
    </source>
</evidence>
<dbReference type="EMBL" id="KK107111">
    <property type="protein sequence ID" value="EZA58987.1"/>
    <property type="molecule type" value="Genomic_DNA"/>
</dbReference>